<dbReference type="Gene3D" id="3.10.129.10">
    <property type="entry name" value="Hotdog Thioesterase"/>
    <property type="match status" value="1"/>
</dbReference>
<protein>
    <recommendedName>
        <fullName evidence="2">Thioesterase domain-containing protein</fullName>
    </recommendedName>
</protein>
<gene>
    <name evidence="1" type="ORF">MNBD_GAMMA25-745</name>
</gene>
<dbReference type="SUPFAM" id="SSF54637">
    <property type="entry name" value="Thioesterase/thiol ester dehydrase-isomerase"/>
    <property type="match status" value="1"/>
</dbReference>
<reference evidence="1" key="1">
    <citation type="submission" date="2018-06" db="EMBL/GenBank/DDBJ databases">
        <authorList>
            <person name="Zhirakovskaya E."/>
        </authorList>
    </citation>
    <scope>NUCLEOTIDE SEQUENCE</scope>
</reference>
<organism evidence="1">
    <name type="scientific">hydrothermal vent metagenome</name>
    <dbReference type="NCBI Taxonomy" id="652676"/>
    <lineage>
        <taxon>unclassified sequences</taxon>
        <taxon>metagenomes</taxon>
        <taxon>ecological metagenomes</taxon>
    </lineage>
</organism>
<proteinExistence type="predicted"/>
<dbReference type="InterPro" id="IPR029069">
    <property type="entry name" value="HotDog_dom_sf"/>
</dbReference>
<accession>A0A3B1B9M5</accession>
<sequence length="167" mass="18977">MSLNLLKFVSRLEFLSQERRLALYPPFFLMRIKVLEISGNWDRARFKLPLNMVSKNMGGSMFGGYQAALSDPIAALACVKRYPGTDVWTRHHTVDFRHPGDSDLELRFEFPVALDVLIREELATKGRSTPTFEYGFYRQDGKMCTQVRSTVAIRPEGYLSDVGSCSG</sequence>
<dbReference type="AlphaFoldDB" id="A0A3B1B9M5"/>
<evidence type="ECO:0008006" key="2">
    <source>
        <dbReference type="Google" id="ProtNLM"/>
    </source>
</evidence>
<name>A0A3B1B9M5_9ZZZZ</name>
<evidence type="ECO:0000313" key="1">
    <source>
        <dbReference type="EMBL" id="VAX07030.1"/>
    </source>
</evidence>
<dbReference type="EMBL" id="UOFY01000012">
    <property type="protein sequence ID" value="VAX07030.1"/>
    <property type="molecule type" value="Genomic_DNA"/>
</dbReference>